<gene>
    <name evidence="1" type="ORF">METZ01_LOCUS290567</name>
</gene>
<sequence>MSRELAHVSWMDNRREHAGGTPRADRCNDQWVPLCDFPFEVLDGFAQEEPPLYPVEKFADALREIAMWLLNDGRFQERGVTDRAMVFAFMIAPAATGCTTQAQLAEKMKLSRSQVNEYVKQFSRRFSFVSNATYSQRQRECCKSRRKSK</sequence>
<accession>A0A382LN19</accession>
<dbReference type="AlphaFoldDB" id="A0A382LN19"/>
<name>A0A382LN19_9ZZZZ</name>
<reference evidence="1" key="1">
    <citation type="submission" date="2018-05" db="EMBL/GenBank/DDBJ databases">
        <authorList>
            <person name="Lanie J.A."/>
            <person name="Ng W.-L."/>
            <person name="Kazmierczak K.M."/>
            <person name="Andrzejewski T.M."/>
            <person name="Davidsen T.M."/>
            <person name="Wayne K.J."/>
            <person name="Tettelin H."/>
            <person name="Glass J.I."/>
            <person name="Rusch D."/>
            <person name="Podicherti R."/>
            <person name="Tsui H.-C.T."/>
            <person name="Winkler M.E."/>
        </authorList>
    </citation>
    <scope>NUCLEOTIDE SEQUENCE</scope>
</reference>
<protein>
    <submittedName>
        <fullName evidence="1">Uncharacterized protein</fullName>
    </submittedName>
</protein>
<proteinExistence type="predicted"/>
<dbReference type="EMBL" id="UINC01087926">
    <property type="protein sequence ID" value="SVC37713.1"/>
    <property type="molecule type" value="Genomic_DNA"/>
</dbReference>
<organism evidence="1">
    <name type="scientific">marine metagenome</name>
    <dbReference type="NCBI Taxonomy" id="408172"/>
    <lineage>
        <taxon>unclassified sequences</taxon>
        <taxon>metagenomes</taxon>
        <taxon>ecological metagenomes</taxon>
    </lineage>
</organism>
<evidence type="ECO:0000313" key="1">
    <source>
        <dbReference type="EMBL" id="SVC37713.1"/>
    </source>
</evidence>